<evidence type="ECO:0000256" key="2">
    <source>
        <dbReference type="ARBA" id="ARBA00008982"/>
    </source>
</evidence>
<evidence type="ECO:0000313" key="10">
    <source>
        <dbReference type="EMBL" id="CDG16702.1"/>
    </source>
</evidence>
<dbReference type="Pfam" id="PF00162">
    <property type="entry name" value="PGK"/>
    <property type="match status" value="1"/>
</dbReference>
<organism evidence="10 12">
    <name type="scientific">Xenorhabdus doucetiae</name>
    <dbReference type="NCBI Taxonomy" id="351671"/>
    <lineage>
        <taxon>Bacteria</taxon>
        <taxon>Pseudomonadati</taxon>
        <taxon>Pseudomonadota</taxon>
        <taxon>Gammaproteobacteria</taxon>
        <taxon>Enterobacterales</taxon>
        <taxon>Morganellaceae</taxon>
        <taxon>Xenorhabdus</taxon>
    </lineage>
</organism>
<evidence type="ECO:0000256" key="3">
    <source>
        <dbReference type="ARBA" id="ARBA00011245"/>
    </source>
</evidence>
<accession>A0A068QNX3</accession>
<dbReference type="EMBL" id="VNHN01000102">
    <property type="protein sequence ID" value="TYO95468.1"/>
    <property type="molecule type" value="Genomic_DNA"/>
</dbReference>
<evidence type="ECO:0000256" key="5">
    <source>
        <dbReference type="ARBA" id="ARBA00022679"/>
    </source>
</evidence>
<dbReference type="GO" id="GO:0005524">
    <property type="term" value="F:ATP binding"/>
    <property type="evidence" value="ECO:0007669"/>
    <property type="project" value="UniProtKB-KW"/>
</dbReference>
<dbReference type="STRING" id="351671.XDD1_0999"/>
<gene>
    <name evidence="11" type="ORF">LY16_03521</name>
    <name evidence="10" type="ORF">XDD1_0999</name>
</gene>
<keyword evidence="13" id="KW-1185">Reference proteome</keyword>
<protein>
    <recommendedName>
        <fullName evidence="4 9">Phosphoglycerate kinase</fullName>
        <ecNumber evidence="4 9">2.7.2.3</ecNumber>
    </recommendedName>
</protein>
<dbReference type="Proteomes" id="UP000032721">
    <property type="component" value="Chromosome"/>
</dbReference>
<sequence>MKNRNVILYSAGINIDEGVTSHPRIDEEVNSLLPLLNTNKAISLLNHQGDFKKNSAKQTPYIAQILSQRLQRKVDYFEHCVGEEAIKRANQMQPGDIILFSNTRLYPEEQDNNINFAKQLSQLGNELIIGGFCKLHRENASNTAIKNFLPWSYSEGIQQELKGLQTWRKKLFSNQKTLLILGGNKIEKVKFLLSHKGISSVYKIIIGGLVLNSVLKTIGINIGRSAYFNIQFPATLLSKIYIPRKLIVEDMEGRRNLRNFTDIKLQEKIIDFIFEKEFLNSVFLSPNDYSFFAAGPLSVADSYYARECYDSLHKAGVEGLFMGGDTLTEIDTFSNTSSGGGASLKFFSTGYQ</sequence>
<keyword evidence="6" id="KW-0547">Nucleotide-binding</keyword>
<evidence type="ECO:0000256" key="4">
    <source>
        <dbReference type="ARBA" id="ARBA00013061"/>
    </source>
</evidence>
<dbReference type="InterPro" id="IPR036043">
    <property type="entry name" value="Phosphoglycerate_kinase_sf"/>
</dbReference>
<comment type="catalytic activity">
    <reaction evidence="1 9">
        <text>(2R)-3-phosphoglycerate + ATP = (2R)-3-phospho-glyceroyl phosphate + ADP</text>
        <dbReference type="Rhea" id="RHEA:14801"/>
        <dbReference type="ChEBI" id="CHEBI:30616"/>
        <dbReference type="ChEBI" id="CHEBI:57604"/>
        <dbReference type="ChEBI" id="CHEBI:58272"/>
        <dbReference type="ChEBI" id="CHEBI:456216"/>
        <dbReference type="EC" id="2.7.2.3"/>
    </reaction>
</comment>
<dbReference type="Proteomes" id="UP000324170">
    <property type="component" value="Unassembled WGS sequence"/>
</dbReference>
<dbReference type="InterPro" id="IPR015824">
    <property type="entry name" value="Phosphoglycerate_kinase_N"/>
</dbReference>
<reference evidence="11 13" key="2">
    <citation type="submission" date="2019-07" db="EMBL/GenBank/DDBJ databases">
        <title>Genomic Encyclopedia of Type Strains, Phase I: the one thousand microbial genomes (KMG-I) project.</title>
        <authorList>
            <person name="Kyrpides N."/>
        </authorList>
    </citation>
    <scope>NUCLEOTIDE SEQUENCE [LARGE SCALE GENOMIC DNA]</scope>
    <source>
        <strain evidence="11 13">DSM 17909</strain>
    </source>
</reference>
<dbReference type="HOGENOM" id="CLU_769182_0_0_6"/>
<keyword evidence="5 9" id="KW-0808">Transferase</keyword>
<dbReference type="EMBL" id="FO704550">
    <property type="protein sequence ID" value="CDG16702.1"/>
    <property type="molecule type" value="Genomic_DNA"/>
</dbReference>
<dbReference type="Gene3D" id="3.40.50.1260">
    <property type="entry name" value="Phosphoglycerate kinase, N-terminal domain"/>
    <property type="match status" value="2"/>
</dbReference>
<keyword evidence="7 9" id="KW-0418">Kinase</keyword>
<evidence type="ECO:0000256" key="7">
    <source>
        <dbReference type="ARBA" id="ARBA00022777"/>
    </source>
</evidence>
<dbReference type="KEGG" id="xdo:XDD1_0999"/>
<comment type="subunit">
    <text evidence="3">Monomer.</text>
</comment>
<evidence type="ECO:0000313" key="11">
    <source>
        <dbReference type="EMBL" id="TYO95468.1"/>
    </source>
</evidence>
<keyword evidence="8" id="KW-0067">ATP-binding</keyword>
<dbReference type="InterPro" id="IPR001576">
    <property type="entry name" value="Phosphoglycerate_kinase"/>
</dbReference>
<evidence type="ECO:0000256" key="9">
    <source>
        <dbReference type="RuleBase" id="RU000532"/>
    </source>
</evidence>
<proteinExistence type="inferred from homology"/>
<evidence type="ECO:0000256" key="6">
    <source>
        <dbReference type="ARBA" id="ARBA00022741"/>
    </source>
</evidence>
<dbReference type="GO" id="GO:0005829">
    <property type="term" value="C:cytosol"/>
    <property type="evidence" value="ECO:0007669"/>
    <property type="project" value="TreeGrafter"/>
</dbReference>
<dbReference type="RefSeq" id="WP_045969119.1">
    <property type="nucleotide sequence ID" value="NZ_CAWMED010000001.1"/>
</dbReference>
<comment type="similarity">
    <text evidence="2 9">Belongs to the phosphoglycerate kinase family.</text>
</comment>
<reference evidence="10 12" key="1">
    <citation type="submission" date="2013-07" db="EMBL/GenBank/DDBJ databases">
        <authorList>
            <person name="Genoscope - CEA"/>
        </authorList>
    </citation>
    <scope>NUCLEOTIDE SEQUENCE [LARGE SCALE GENOMIC DNA]</scope>
    <source>
        <strain evidence="10">FRM16</strain>
        <strain evidence="12">FRM16 / DSM 17909</strain>
    </source>
</reference>
<dbReference type="OrthoDB" id="6462883at2"/>
<dbReference type="GO" id="GO:0043531">
    <property type="term" value="F:ADP binding"/>
    <property type="evidence" value="ECO:0007669"/>
    <property type="project" value="TreeGrafter"/>
</dbReference>
<dbReference type="AlphaFoldDB" id="A0A068QNX3"/>
<dbReference type="PANTHER" id="PTHR11406">
    <property type="entry name" value="PHOSPHOGLYCERATE KINASE"/>
    <property type="match status" value="1"/>
</dbReference>
<dbReference type="GO" id="GO:0006096">
    <property type="term" value="P:glycolytic process"/>
    <property type="evidence" value="ECO:0007669"/>
    <property type="project" value="InterPro"/>
</dbReference>
<name>A0A068QNX3_9GAMM</name>
<evidence type="ECO:0000313" key="13">
    <source>
        <dbReference type="Proteomes" id="UP000324170"/>
    </source>
</evidence>
<evidence type="ECO:0000313" key="12">
    <source>
        <dbReference type="Proteomes" id="UP000032721"/>
    </source>
</evidence>
<evidence type="ECO:0000256" key="1">
    <source>
        <dbReference type="ARBA" id="ARBA00000642"/>
    </source>
</evidence>
<dbReference type="SUPFAM" id="SSF53748">
    <property type="entry name" value="Phosphoglycerate kinase"/>
    <property type="match status" value="1"/>
</dbReference>
<dbReference type="GO" id="GO:0004618">
    <property type="term" value="F:phosphoglycerate kinase activity"/>
    <property type="evidence" value="ECO:0007669"/>
    <property type="project" value="UniProtKB-EC"/>
</dbReference>
<dbReference type="GO" id="GO:0006094">
    <property type="term" value="P:gluconeogenesis"/>
    <property type="evidence" value="ECO:0007669"/>
    <property type="project" value="TreeGrafter"/>
</dbReference>
<dbReference type="EC" id="2.7.2.3" evidence="4 9"/>
<dbReference type="PANTHER" id="PTHR11406:SF23">
    <property type="entry name" value="PHOSPHOGLYCERATE KINASE 1, CHLOROPLASTIC-RELATED"/>
    <property type="match status" value="1"/>
</dbReference>
<dbReference type="PRINTS" id="PR00477">
    <property type="entry name" value="PHGLYCKINASE"/>
</dbReference>
<evidence type="ECO:0000256" key="8">
    <source>
        <dbReference type="ARBA" id="ARBA00022840"/>
    </source>
</evidence>